<dbReference type="OMA" id="FIRTYMA"/>
<keyword evidence="5 7" id="KW-0472">Membrane</keyword>
<accession>L2GWR7</accession>
<comment type="similarity">
    <text evidence="2">Belongs to the TAPT1 family.</text>
</comment>
<dbReference type="Pfam" id="PF05346">
    <property type="entry name" value="DUF747"/>
    <property type="match status" value="1"/>
</dbReference>
<dbReference type="HOGENOM" id="CLU_716102_0_0_1"/>
<sequence length="386" mass="44229">MDNLVIYAQTPFYLEITLLYDLRTTLVSFIRTYMAIVPCFFRWSASGILDKLKVLTILIAFTFLRSLNCSRMYHSLKAQSLVRLYVLFNVLELAEKLIGTLVDDIARAIEERMKRKREQDHTVLEDESVCPDKSSLCPGSNLYRNENENGVTNNGVDGVNTVHGHVKANKRESETDQESGISLEDQVGAPPGNSQSLIANFALLIVLAALFVVSTAMHTLILYFQYLIIQLSLNSSSSVLYSLVISNQFLELKGNVTKKGDKKMLFSLVDHDGTKRFNLLLFLIVAFLSVCVESEKLTFTKFILPIVVVLLFKILVDWIKHAFFCRYNNLNLNFYTDYRREYLKGTNFVGQHILFMWMLYELARMGYFSFIVIFLVCVHFVGVFIK</sequence>
<evidence type="ECO:0000256" key="2">
    <source>
        <dbReference type="ARBA" id="ARBA00008803"/>
    </source>
</evidence>
<comment type="subcellular location">
    <subcellularLocation>
        <location evidence="1">Membrane</location>
        <topology evidence="1">Multi-pass membrane protein</topology>
    </subcellularLocation>
</comment>
<organism evidence="8 9">
    <name type="scientific">Vavraia culicis (isolate floridensis)</name>
    <name type="common">Microsporidian parasite</name>
    <dbReference type="NCBI Taxonomy" id="948595"/>
    <lineage>
        <taxon>Eukaryota</taxon>
        <taxon>Fungi</taxon>
        <taxon>Fungi incertae sedis</taxon>
        <taxon>Microsporidia</taxon>
        <taxon>Pleistophoridae</taxon>
        <taxon>Vavraia</taxon>
    </lineage>
</organism>
<feature type="transmembrane region" description="Helical" evidence="7">
    <location>
        <begin position="366"/>
        <end position="385"/>
    </location>
</feature>
<dbReference type="InParanoid" id="L2GWR7"/>
<keyword evidence="9" id="KW-1185">Reference proteome</keyword>
<keyword evidence="4 7" id="KW-1133">Transmembrane helix</keyword>
<reference evidence="9" key="1">
    <citation type="submission" date="2011-03" db="EMBL/GenBank/DDBJ databases">
        <title>The genome sequence of Vavraia culicis strain floridensis.</title>
        <authorList>
            <consortium name="The Broad Institute Genome Sequencing Platform"/>
            <person name="Cuomo C."/>
            <person name="Becnel J."/>
            <person name="Sanscrainte N."/>
            <person name="Young S.K."/>
            <person name="Zeng Q."/>
            <person name="Gargeya S."/>
            <person name="Fitzgerald M."/>
            <person name="Haas B."/>
            <person name="Abouelleil A."/>
            <person name="Alvarado L."/>
            <person name="Arachchi H.M."/>
            <person name="Berlin A."/>
            <person name="Chapman S.B."/>
            <person name="Gearin G."/>
            <person name="Goldberg J."/>
            <person name="Griggs A."/>
            <person name="Gujja S."/>
            <person name="Hansen M."/>
            <person name="Heiman D."/>
            <person name="Howarth C."/>
            <person name="Larimer J."/>
            <person name="Lui A."/>
            <person name="MacDonald P.J.P."/>
            <person name="McCowen C."/>
            <person name="Montmayeur A."/>
            <person name="Murphy C."/>
            <person name="Neiman D."/>
            <person name="Pearson M."/>
            <person name="Priest M."/>
            <person name="Roberts A."/>
            <person name="Saif S."/>
            <person name="Shea T."/>
            <person name="Sisk P."/>
            <person name="Stolte C."/>
            <person name="Sykes S."/>
            <person name="Wortman J."/>
            <person name="Nusbaum C."/>
            <person name="Birren B."/>
        </authorList>
    </citation>
    <scope>NUCLEOTIDE SEQUENCE [LARGE SCALE GENOMIC DNA]</scope>
    <source>
        <strain evidence="9">floridensis</strain>
    </source>
</reference>
<evidence type="ECO:0000256" key="4">
    <source>
        <dbReference type="ARBA" id="ARBA00022989"/>
    </source>
</evidence>
<feature type="transmembrane region" description="Helical" evidence="7">
    <location>
        <begin position="201"/>
        <end position="226"/>
    </location>
</feature>
<evidence type="ECO:0000256" key="7">
    <source>
        <dbReference type="SAM" id="Phobius"/>
    </source>
</evidence>
<feature type="region of interest" description="Disordered" evidence="6">
    <location>
        <begin position="168"/>
        <end position="188"/>
    </location>
</feature>
<dbReference type="EMBL" id="GL877407">
    <property type="protein sequence ID" value="ELA48121.1"/>
    <property type="molecule type" value="Genomic_DNA"/>
</dbReference>
<dbReference type="GO" id="GO:0005789">
    <property type="term" value="C:endoplasmic reticulum membrane"/>
    <property type="evidence" value="ECO:0007669"/>
    <property type="project" value="TreeGrafter"/>
</dbReference>
<evidence type="ECO:0000256" key="6">
    <source>
        <dbReference type="SAM" id="MobiDB-lite"/>
    </source>
</evidence>
<feature type="transmembrane region" description="Helical" evidence="7">
    <location>
        <begin position="302"/>
        <end position="321"/>
    </location>
</feature>
<evidence type="ECO:0000313" key="8">
    <source>
        <dbReference type="EMBL" id="ELA48121.1"/>
    </source>
</evidence>
<evidence type="ECO:0000256" key="3">
    <source>
        <dbReference type="ARBA" id="ARBA00022692"/>
    </source>
</evidence>
<dbReference type="InterPro" id="IPR008010">
    <property type="entry name" value="Tatp1"/>
</dbReference>
<dbReference type="GeneID" id="19878246"/>
<dbReference type="VEuPathDB" id="MicrosporidiaDB:VCUG_00359"/>
<evidence type="ECO:0000256" key="1">
    <source>
        <dbReference type="ARBA" id="ARBA00004141"/>
    </source>
</evidence>
<dbReference type="OrthoDB" id="29023at2759"/>
<dbReference type="RefSeq" id="XP_008073380.1">
    <property type="nucleotide sequence ID" value="XM_008075189.1"/>
</dbReference>
<dbReference type="PANTHER" id="PTHR13317">
    <property type="entry name" value="TRANSMEMBRANE ANTERIOR POSTERIOR TRANSFORMATION PROTEIN 1 HOMOLOG"/>
    <property type="match status" value="1"/>
</dbReference>
<dbReference type="AlphaFoldDB" id="L2GWR7"/>
<name>L2GWR7_VAVCU</name>
<protein>
    <submittedName>
        <fullName evidence="8">Uncharacterized protein</fullName>
    </submittedName>
</protein>
<proteinExistence type="inferred from homology"/>
<dbReference type="PANTHER" id="PTHR13317:SF4">
    <property type="entry name" value="TRANSMEMBRANE ANTERIOR POSTERIOR TRANSFORMATION PROTEIN 1 HOMOLOG"/>
    <property type="match status" value="1"/>
</dbReference>
<evidence type="ECO:0000256" key="5">
    <source>
        <dbReference type="ARBA" id="ARBA00023136"/>
    </source>
</evidence>
<dbReference type="Proteomes" id="UP000011081">
    <property type="component" value="Unassembled WGS sequence"/>
</dbReference>
<evidence type="ECO:0000313" key="9">
    <source>
        <dbReference type="Proteomes" id="UP000011081"/>
    </source>
</evidence>
<gene>
    <name evidence="8" type="ORF">VCUG_00359</name>
</gene>
<feature type="transmembrane region" description="Helical" evidence="7">
    <location>
        <begin position="277"/>
        <end position="296"/>
    </location>
</feature>
<keyword evidence="3 7" id="KW-0812">Transmembrane</keyword>